<dbReference type="EMBL" id="CU459003">
    <property type="protein sequence ID" value="CAM75866.1"/>
    <property type="molecule type" value="Genomic_DNA"/>
</dbReference>
<sequence length="50" mass="5501">MVGFFRDAERVRRAGLDVDGGDVIGRGLRETVAEGRDITLLETLLSALKR</sequence>
<accession>A4TZ09</accession>
<organism evidence="1">
    <name type="scientific">Magnetospirillum gryphiswaldense</name>
    <dbReference type="NCBI Taxonomy" id="55518"/>
    <lineage>
        <taxon>Bacteria</taxon>
        <taxon>Pseudomonadati</taxon>
        <taxon>Pseudomonadota</taxon>
        <taxon>Alphaproteobacteria</taxon>
        <taxon>Rhodospirillales</taxon>
        <taxon>Rhodospirillaceae</taxon>
        <taxon>Magnetospirillum</taxon>
    </lineage>
</organism>
<dbReference type="AlphaFoldDB" id="A4TZ09"/>
<protein>
    <submittedName>
        <fullName evidence="1">Uncharacterized protein</fullName>
    </submittedName>
</protein>
<reference evidence="1" key="1">
    <citation type="journal article" date="2007" name="J. Bacteriol.">
        <title>Comparative genome analysis of four magnetotactic bacteria reveals a complex set of group-specific genes implicated in magnetosome biomineralization and function.</title>
        <authorList>
            <person name="Richter M."/>
            <person name="Kube M."/>
            <person name="Bazylinski D.A."/>
            <person name="Lombardot T."/>
            <person name="Gloeckner F.O."/>
            <person name="Reinhardt R."/>
            <person name="Schueler D."/>
        </authorList>
    </citation>
    <scope>NUCLEOTIDE SEQUENCE</scope>
    <source>
        <strain evidence="1">MSR-1</strain>
    </source>
</reference>
<evidence type="ECO:0000313" key="1">
    <source>
        <dbReference type="EMBL" id="CAM75866.1"/>
    </source>
</evidence>
<proteinExistence type="predicted"/>
<name>A4TZ09_9PROT</name>
<gene>
    <name evidence="1" type="ORF">MGR_1523</name>
</gene>